<dbReference type="Pfam" id="PF12192">
    <property type="entry name" value="CBP"/>
    <property type="match status" value="1"/>
</dbReference>
<gene>
    <name evidence="3" type="ORF">BD410DRAFT_554639</name>
</gene>
<evidence type="ECO:0000259" key="2">
    <source>
        <dbReference type="Pfam" id="PF12192"/>
    </source>
</evidence>
<keyword evidence="1" id="KW-1133">Transmembrane helix</keyword>
<keyword evidence="1" id="KW-0472">Membrane</keyword>
<evidence type="ECO:0000313" key="3">
    <source>
        <dbReference type="EMBL" id="TDL17314.1"/>
    </source>
</evidence>
<dbReference type="InterPro" id="IPR022013">
    <property type="entry name" value="CBP"/>
</dbReference>
<name>A0A4Y7PPL0_9AGAM</name>
<dbReference type="EMBL" id="ML170224">
    <property type="protein sequence ID" value="TDL17314.1"/>
    <property type="molecule type" value="Genomic_DNA"/>
</dbReference>
<keyword evidence="1" id="KW-0812">Transmembrane</keyword>
<keyword evidence="4" id="KW-1185">Reference proteome</keyword>
<proteinExistence type="predicted"/>
<feature type="domain" description="Fungal calcium binding protein" evidence="2">
    <location>
        <begin position="61"/>
        <end position="118"/>
    </location>
</feature>
<organism evidence="3 4">
    <name type="scientific">Rickenella mellea</name>
    <dbReference type="NCBI Taxonomy" id="50990"/>
    <lineage>
        <taxon>Eukaryota</taxon>
        <taxon>Fungi</taxon>
        <taxon>Dikarya</taxon>
        <taxon>Basidiomycota</taxon>
        <taxon>Agaricomycotina</taxon>
        <taxon>Agaricomycetes</taxon>
        <taxon>Hymenochaetales</taxon>
        <taxon>Rickenellaceae</taxon>
        <taxon>Rickenella</taxon>
    </lineage>
</organism>
<feature type="transmembrane region" description="Helical" evidence="1">
    <location>
        <begin position="34"/>
        <end position="56"/>
    </location>
</feature>
<evidence type="ECO:0000256" key="1">
    <source>
        <dbReference type="SAM" id="Phobius"/>
    </source>
</evidence>
<dbReference type="VEuPathDB" id="FungiDB:BD410DRAFT_554639"/>
<evidence type="ECO:0000313" key="4">
    <source>
        <dbReference type="Proteomes" id="UP000294933"/>
    </source>
</evidence>
<dbReference type="Gene3D" id="1.10.1740.120">
    <property type="match status" value="1"/>
</dbReference>
<protein>
    <recommendedName>
        <fullName evidence="2">Fungal calcium binding protein domain-containing protein</fullName>
    </recommendedName>
</protein>
<sequence length="119" mass="12757">MVAFHAFPRLILVSRNYLTSQLGLLYQLLQIRQLSILLFTMKFTLVSLVAVFAVTVSASPAVSKRGCNVLGCITGLAPAIESCAEALIFEGDDIWADIQCFADAAADILDPPSACNGCF</sequence>
<dbReference type="AlphaFoldDB" id="A0A4Y7PPL0"/>
<reference evidence="3 4" key="1">
    <citation type="submission" date="2018-06" db="EMBL/GenBank/DDBJ databases">
        <title>A transcriptomic atlas of mushroom development highlights an independent origin of complex multicellularity.</title>
        <authorList>
            <consortium name="DOE Joint Genome Institute"/>
            <person name="Krizsan K."/>
            <person name="Almasi E."/>
            <person name="Merenyi Z."/>
            <person name="Sahu N."/>
            <person name="Viragh M."/>
            <person name="Koszo T."/>
            <person name="Mondo S."/>
            <person name="Kiss B."/>
            <person name="Balint B."/>
            <person name="Kues U."/>
            <person name="Barry K."/>
            <person name="Hegedus J.C."/>
            <person name="Henrissat B."/>
            <person name="Johnson J."/>
            <person name="Lipzen A."/>
            <person name="Ohm R."/>
            <person name="Nagy I."/>
            <person name="Pangilinan J."/>
            <person name="Yan J."/>
            <person name="Xiong Y."/>
            <person name="Grigoriev I.V."/>
            <person name="Hibbett D.S."/>
            <person name="Nagy L.G."/>
        </authorList>
    </citation>
    <scope>NUCLEOTIDE SEQUENCE [LARGE SCALE GENOMIC DNA]</scope>
    <source>
        <strain evidence="3 4">SZMC22713</strain>
    </source>
</reference>
<accession>A0A4Y7PPL0</accession>
<dbReference type="Proteomes" id="UP000294933">
    <property type="component" value="Unassembled WGS sequence"/>
</dbReference>
<dbReference type="OrthoDB" id="3036244at2759"/>